<keyword evidence="14" id="KW-1185">Reference proteome</keyword>
<keyword evidence="9 11" id="KW-0472">Membrane</keyword>
<feature type="transmembrane region" description="Helical" evidence="11">
    <location>
        <begin position="341"/>
        <end position="362"/>
    </location>
</feature>
<keyword evidence="6" id="KW-1003">Cell membrane</keyword>
<dbReference type="Pfam" id="PF02687">
    <property type="entry name" value="FtsX"/>
    <property type="match status" value="1"/>
</dbReference>
<evidence type="ECO:0000256" key="8">
    <source>
        <dbReference type="ARBA" id="ARBA00022989"/>
    </source>
</evidence>
<evidence type="ECO:0000313" key="13">
    <source>
        <dbReference type="EMBL" id="AQS53315.1"/>
    </source>
</evidence>
<sequence>MFLARRELWFSKGRFLLIGFIIVLISWLVFVLSGLGNGLSDLGAAAIRYSDMDIALFEEEAEFSLNKSTLSEDIMDEVVTLPGVEQVTGVGTSTGSILMGDSDEESGKKTTVYFIGINPDSFLEPDVSLGEGLTKSNDSQIIVDSSLMDEGYAVGDTVRLSGSDMELLIGGFADNQLLNHLPAVYLPLETLREIKYAVPGSDMGINKPINAIFVKGTDLDVESVCSKISGVEVGTKKDTLNGVPGYTAENGTISLMLWLLIFISAFVVAIFFYVLTTQKVHQFGVMKAIGASNGFVIKSVVSQVFLLSSISILIGIGLTYLTVLVLPDGMPFNLLPNMVVIYAFVLLGTSMVGTLFSINSIIKIDPLTALRRAE</sequence>
<dbReference type="OrthoDB" id="384327at2"/>
<dbReference type="EMBL" id="CP019728">
    <property type="protein sequence ID" value="AQS53315.1"/>
    <property type="molecule type" value="Genomic_DNA"/>
</dbReference>
<evidence type="ECO:0000256" key="11">
    <source>
        <dbReference type="SAM" id="Phobius"/>
    </source>
</evidence>
<dbReference type="PANTHER" id="PTHR43738">
    <property type="entry name" value="ABC TRANSPORTER, MEMBRANE PROTEIN"/>
    <property type="match status" value="1"/>
</dbReference>
<evidence type="ECO:0000259" key="12">
    <source>
        <dbReference type="Pfam" id="PF02687"/>
    </source>
</evidence>
<evidence type="ECO:0000256" key="6">
    <source>
        <dbReference type="ARBA" id="ARBA00022475"/>
    </source>
</evidence>
<evidence type="ECO:0000256" key="7">
    <source>
        <dbReference type="ARBA" id="ARBA00022692"/>
    </source>
</evidence>
<dbReference type="RefSeq" id="WP_062471814.1">
    <property type="nucleotide sequence ID" value="NZ_BBYN01000033.1"/>
</dbReference>
<evidence type="ECO:0000256" key="1">
    <source>
        <dbReference type="ARBA" id="ARBA00004651"/>
    </source>
</evidence>
<evidence type="ECO:0000256" key="3">
    <source>
        <dbReference type="ARBA" id="ARBA00011131"/>
    </source>
</evidence>
<dbReference type="PANTHER" id="PTHR43738:SF1">
    <property type="entry name" value="HEMIN TRANSPORT SYSTEM PERMEASE PROTEIN HRTB-RELATED"/>
    <property type="match status" value="1"/>
</dbReference>
<keyword evidence="8 11" id="KW-1133">Transmembrane helix</keyword>
<keyword evidence="5" id="KW-0813">Transport</keyword>
<protein>
    <recommendedName>
        <fullName evidence="4">Putative hemin transport system permease protein HrtB</fullName>
    </recommendedName>
</protein>
<evidence type="ECO:0000256" key="10">
    <source>
        <dbReference type="ARBA" id="ARBA00024973"/>
    </source>
</evidence>
<evidence type="ECO:0000256" key="4">
    <source>
        <dbReference type="ARBA" id="ARBA00016962"/>
    </source>
</evidence>
<dbReference type="GO" id="GO:0005886">
    <property type="term" value="C:plasma membrane"/>
    <property type="evidence" value="ECO:0007669"/>
    <property type="project" value="UniProtKB-SubCell"/>
</dbReference>
<evidence type="ECO:0000256" key="5">
    <source>
        <dbReference type="ARBA" id="ARBA00022448"/>
    </source>
</evidence>
<evidence type="ECO:0000256" key="2">
    <source>
        <dbReference type="ARBA" id="ARBA00008697"/>
    </source>
</evidence>
<comment type="function">
    <text evidence="10">Part of the ABC transporter complex hrt involved in hemin import. Responsible for the translocation of the substrate across the membrane.</text>
</comment>
<dbReference type="InterPro" id="IPR051125">
    <property type="entry name" value="ABC-4/HrtB_transporter"/>
</dbReference>
<keyword evidence="7 11" id="KW-0812">Transmembrane</keyword>
<proteinExistence type="inferred from homology"/>
<evidence type="ECO:0000313" key="14">
    <source>
        <dbReference type="Proteomes" id="UP000188993"/>
    </source>
</evidence>
<dbReference type="Proteomes" id="UP000188993">
    <property type="component" value="Chromosome"/>
</dbReference>
<feature type="transmembrane region" description="Helical" evidence="11">
    <location>
        <begin position="15"/>
        <end position="35"/>
    </location>
</feature>
<dbReference type="InterPro" id="IPR003838">
    <property type="entry name" value="ABC3_permease_C"/>
</dbReference>
<reference evidence="13 14" key="1">
    <citation type="journal article" date="2014" name="Int. J. Syst. Evol. Microbiol.">
        <title>Jeotgalibaca dankookensis gen. nov., sp. nov., a member of the family Carnobacteriaceae, isolated from seujeot (Korean traditional food).</title>
        <authorList>
            <person name="Lee D.G."/>
            <person name="Trujillo M.E."/>
            <person name="Kang H."/>
            <person name="Ahn T.Y."/>
        </authorList>
    </citation>
    <scope>NUCLEOTIDE SEQUENCE [LARGE SCALE GENOMIC DNA]</scope>
    <source>
        <strain evidence="13 14">EX-07</strain>
    </source>
</reference>
<evidence type="ECO:0000256" key="9">
    <source>
        <dbReference type="ARBA" id="ARBA00023136"/>
    </source>
</evidence>
<dbReference type="AlphaFoldDB" id="A0A1S6IP25"/>
<comment type="subunit">
    <text evidence="3">The complex is composed of two ATP-binding proteins (HrtA), two transmembrane proteins (HrtB) and a solute-binding protein.</text>
</comment>
<organism evidence="13 14">
    <name type="scientific">Jeotgalibaca dankookensis</name>
    <dbReference type="NCBI Taxonomy" id="708126"/>
    <lineage>
        <taxon>Bacteria</taxon>
        <taxon>Bacillati</taxon>
        <taxon>Bacillota</taxon>
        <taxon>Bacilli</taxon>
        <taxon>Lactobacillales</taxon>
        <taxon>Carnobacteriaceae</taxon>
        <taxon>Jeotgalibaca</taxon>
    </lineage>
</organism>
<name>A0A1S6IP25_9LACT</name>
<feature type="domain" description="ABC3 transporter permease C-terminal" evidence="12">
    <location>
        <begin position="255"/>
        <end position="366"/>
    </location>
</feature>
<dbReference type="KEGG" id="jda:BW727_100923"/>
<comment type="similarity">
    <text evidence="2">Belongs to the ABC-4 integral membrane protein family. HrtB subfamily.</text>
</comment>
<feature type="transmembrane region" description="Helical" evidence="11">
    <location>
        <begin position="295"/>
        <end position="321"/>
    </location>
</feature>
<comment type="subcellular location">
    <subcellularLocation>
        <location evidence="1">Cell membrane</location>
        <topology evidence="1">Multi-pass membrane protein</topology>
    </subcellularLocation>
</comment>
<gene>
    <name evidence="13" type="ORF">BW727_100923</name>
</gene>
<feature type="transmembrane region" description="Helical" evidence="11">
    <location>
        <begin position="255"/>
        <end position="275"/>
    </location>
</feature>
<accession>A0A1S6IP25</accession>
<dbReference type="STRING" id="708126.BW727_100923"/>